<proteinExistence type="predicted"/>
<evidence type="ECO:0000313" key="3">
    <source>
        <dbReference type="EMBL" id="AXK42323.1"/>
    </source>
</evidence>
<accession>A0A345YEH1</accession>
<feature type="compositionally biased region" description="Pro residues" evidence="1">
    <location>
        <begin position="26"/>
        <end position="54"/>
    </location>
</feature>
<organism evidence="3 4">
    <name type="scientific">Erythrobacter aureus</name>
    <dbReference type="NCBI Taxonomy" id="2182384"/>
    <lineage>
        <taxon>Bacteria</taxon>
        <taxon>Pseudomonadati</taxon>
        <taxon>Pseudomonadota</taxon>
        <taxon>Alphaproteobacteria</taxon>
        <taxon>Sphingomonadales</taxon>
        <taxon>Erythrobacteraceae</taxon>
        <taxon>Erythrobacter/Porphyrobacter group</taxon>
        <taxon>Erythrobacter</taxon>
    </lineage>
</organism>
<evidence type="ECO:0000256" key="1">
    <source>
        <dbReference type="SAM" id="MobiDB-lite"/>
    </source>
</evidence>
<dbReference type="OrthoDB" id="7629232at2"/>
<dbReference type="RefSeq" id="WP_115416504.1">
    <property type="nucleotide sequence ID" value="NZ_CP031357.1"/>
</dbReference>
<dbReference type="Proteomes" id="UP000254508">
    <property type="component" value="Chromosome"/>
</dbReference>
<sequence length="188" mass="19705">MKPIYFPFGGALALSFTIAACVPAPDSTPAPTPTPTPPPVQTAPPPSAPAPAPPSKDWIDEARSPGEWTYRSGGADGSAQYVDSRGAPVFSILCMADDARIALVRHGAGSDTPAMTIRTETSDRMLNTSGVSPDTAGRPAIAAYLGRTDPLLDAMALTRGRFAVEIPGLSTLYLPPWAEVTRVIEDCR</sequence>
<dbReference type="PROSITE" id="PS51257">
    <property type="entry name" value="PROKAR_LIPOPROTEIN"/>
    <property type="match status" value="1"/>
</dbReference>
<evidence type="ECO:0000256" key="2">
    <source>
        <dbReference type="SAM" id="SignalP"/>
    </source>
</evidence>
<dbReference type="AlphaFoldDB" id="A0A345YEH1"/>
<name>A0A345YEH1_9SPHN</name>
<feature type="region of interest" description="Disordered" evidence="1">
    <location>
        <begin position="25"/>
        <end position="62"/>
    </location>
</feature>
<dbReference type="KEGG" id="err:DVR09_08215"/>
<reference evidence="4" key="1">
    <citation type="submission" date="2018-07" db="EMBL/GenBank/DDBJ databases">
        <title>Genome sequence of Erythrobacter strain YH-07, an antagonistic bacterium isolated from Yellow Sea.</title>
        <authorList>
            <person name="Tang T."/>
            <person name="Liu Q."/>
            <person name="Sun X."/>
        </authorList>
    </citation>
    <scope>NUCLEOTIDE SEQUENCE [LARGE SCALE GENOMIC DNA]</scope>
    <source>
        <strain evidence="4">YH-07</strain>
    </source>
</reference>
<evidence type="ECO:0000313" key="4">
    <source>
        <dbReference type="Proteomes" id="UP000254508"/>
    </source>
</evidence>
<feature type="signal peptide" evidence="2">
    <location>
        <begin position="1"/>
        <end position="19"/>
    </location>
</feature>
<protein>
    <submittedName>
        <fullName evidence="3">Uncharacterized protein</fullName>
    </submittedName>
</protein>
<dbReference type="EMBL" id="CP031357">
    <property type="protein sequence ID" value="AXK42323.1"/>
    <property type="molecule type" value="Genomic_DNA"/>
</dbReference>
<gene>
    <name evidence="3" type="ORF">DVR09_08215</name>
</gene>
<feature type="chain" id="PRO_5017021536" evidence="2">
    <location>
        <begin position="20"/>
        <end position="188"/>
    </location>
</feature>
<keyword evidence="2" id="KW-0732">Signal</keyword>
<keyword evidence="4" id="KW-1185">Reference proteome</keyword>